<dbReference type="EMBL" id="BAABWD010000002">
    <property type="protein sequence ID" value="GAA6131536.1"/>
    <property type="molecule type" value="Genomic_DNA"/>
</dbReference>
<dbReference type="Pfam" id="PF01266">
    <property type="entry name" value="DAO"/>
    <property type="match status" value="1"/>
</dbReference>
<dbReference type="InterPro" id="IPR000447">
    <property type="entry name" value="G3P_DH_FAD-dep"/>
</dbReference>
<dbReference type="Gene3D" id="3.30.9.10">
    <property type="entry name" value="D-Amino Acid Oxidase, subunit A, domain 2"/>
    <property type="match status" value="1"/>
</dbReference>
<dbReference type="NCBIfam" id="NF009906">
    <property type="entry name" value="PRK13369.1"/>
    <property type="match status" value="1"/>
</dbReference>
<evidence type="ECO:0000313" key="9">
    <source>
        <dbReference type="EMBL" id="GAA6131536.1"/>
    </source>
</evidence>
<dbReference type="Pfam" id="PF16901">
    <property type="entry name" value="DAO_C"/>
    <property type="match status" value="1"/>
</dbReference>
<protein>
    <recommendedName>
        <fullName evidence="6">Glycerol-3-phosphate dehydrogenase</fullName>
        <ecNumber evidence="6">1.1.5.3</ecNumber>
    </recommendedName>
</protein>
<dbReference type="SUPFAM" id="SSF51905">
    <property type="entry name" value="FAD/NAD(P)-binding domain"/>
    <property type="match status" value="1"/>
</dbReference>
<dbReference type="EC" id="1.1.5.3" evidence="6"/>
<dbReference type="PANTHER" id="PTHR11985">
    <property type="entry name" value="GLYCEROL-3-PHOSPHATE DEHYDROGENASE"/>
    <property type="match status" value="1"/>
</dbReference>
<evidence type="ECO:0000256" key="3">
    <source>
        <dbReference type="ARBA" id="ARBA00022630"/>
    </source>
</evidence>
<comment type="catalytic activity">
    <reaction evidence="6">
        <text>a quinone + sn-glycerol 3-phosphate = dihydroxyacetone phosphate + a quinol</text>
        <dbReference type="Rhea" id="RHEA:18977"/>
        <dbReference type="ChEBI" id="CHEBI:24646"/>
        <dbReference type="ChEBI" id="CHEBI:57597"/>
        <dbReference type="ChEBI" id="CHEBI:57642"/>
        <dbReference type="ChEBI" id="CHEBI:132124"/>
        <dbReference type="EC" id="1.1.5.3"/>
    </reaction>
</comment>
<feature type="domain" description="Alpha-glycerophosphate oxidase C-terminal" evidence="8">
    <location>
        <begin position="399"/>
        <end position="501"/>
    </location>
</feature>
<keyword evidence="10" id="KW-1185">Reference proteome</keyword>
<comment type="similarity">
    <text evidence="2 6">Belongs to the FAD-dependent glycerol-3-phosphate dehydrogenase family.</text>
</comment>
<evidence type="ECO:0000313" key="10">
    <source>
        <dbReference type="Proteomes" id="UP001486808"/>
    </source>
</evidence>
<dbReference type="InterPro" id="IPR036188">
    <property type="entry name" value="FAD/NAD-bd_sf"/>
</dbReference>
<evidence type="ECO:0000256" key="6">
    <source>
        <dbReference type="RuleBase" id="RU361217"/>
    </source>
</evidence>
<keyword evidence="4" id="KW-0274">FAD</keyword>
<dbReference type="Proteomes" id="UP001486808">
    <property type="component" value="Unassembled WGS sequence"/>
</dbReference>
<feature type="domain" description="FAD dependent oxidoreductase" evidence="7">
    <location>
        <begin position="24"/>
        <end position="341"/>
    </location>
</feature>
<dbReference type="PROSITE" id="PS00977">
    <property type="entry name" value="FAD_G3PDH_1"/>
    <property type="match status" value="1"/>
</dbReference>
<keyword evidence="3 6" id="KW-0285">Flavoprotein</keyword>
<dbReference type="Gene3D" id="1.10.8.870">
    <property type="entry name" value="Alpha-glycerophosphate oxidase, cap domain"/>
    <property type="match status" value="1"/>
</dbReference>
<comment type="caution">
    <text evidence="9">The sequence shown here is derived from an EMBL/GenBank/DDBJ whole genome shotgun (WGS) entry which is preliminary data.</text>
</comment>
<evidence type="ECO:0000256" key="4">
    <source>
        <dbReference type="ARBA" id="ARBA00022827"/>
    </source>
</evidence>
<evidence type="ECO:0000259" key="7">
    <source>
        <dbReference type="Pfam" id="PF01266"/>
    </source>
</evidence>
<organism evidence="9 10">
    <name type="scientific">Halopseudomonas sabulinigri</name>
    <dbReference type="NCBI Taxonomy" id="472181"/>
    <lineage>
        <taxon>Bacteria</taxon>
        <taxon>Pseudomonadati</taxon>
        <taxon>Pseudomonadota</taxon>
        <taxon>Gammaproteobacteria</taxon>
        <taxon>Pseudomonadales</taxon>
        <taxon>Pseudomonadaceae</taxon>
        <taxon>Halopseudomonas</taxon>
    </lineage>
</organism>
<comment type="cofactor">
    <cofactor evidence="1 6">
        <name>FAD</name>
        <dbReference type="ChEBI" id="CHEBI:57692"/>
    </cofactor>
</comment>
<dbReference type="PRINTS" id="PR01001">
    <property type="entry name" value="FADG3PDH"/>
</dbReference>
<dbReference type="Gene3D" id="6.10.250.1890">
    <property type="match status" value="1"/>
</dbReference>
<dbReference type="PANTHER" id="PTHR11985:SF15">
    <property type="entry name" value="GLYCEROL-3-PHOSPHATE DEHYDROGENASE, MITOCHONDRIAL"/>
    <property type="match status" value="1"/>
</dbReference>
<evidence type="ECO:0000256" key="2">
    <source>
        <dbReference type="ARBA" id="ARBA00007330"/>
    </source>
</evidence>
<keyword evidence="5 6" id="KW-0560">Oxidoreductase</keyword>
<evidence type="ECO:0000259" key="8">
    <source>
        <dbReference type="Pfam" id="PF16901"/>
    </source>
</evidence>
<evidence type="ECO:0000256" key="1">
    <source>
        <dbReference type="ARBA" id="ARBA00001974"/>
    </source>
</evidence>
<gene>
    <name evidence="9" type="primary">glpD</name>
    <name evidence="9" type="ORF">NBRC116187_18960</name>
</gene>
<dbReference type="InterPro" id="IPR006076">
    <property type="entry name" value="FAD-dep_OxRdtase"/>
</dbReference>
<reference evidence="9 10" key="1">
    <citation type="submission" date="2024-04" db="EMBL/GenBank/DDBJ databases">
        <title>Draft genome sequence of Halopseudomonas sabulinigri NBRC 116187.</title>
        <authorList>
            <person name="Miyakawa T."/>
            <person name="Kusuya Y."/>
            <person name="Miura T."/>
        </authorList>
    </citation>
    <scope>NUCLEOTIDE SEQUENCE [LARGE SCALE GENOMIC DNA]</scope>
    <source>
        <strain evidence="9 10">4NH20-0042</strain>
    </source>
</reference>
<dbReference type="Gene3D" id="3.50.50.60">
    <property type="entry name" value="FAD/NAD(P)-binding domain"/>
    <property type="match status" value="1"/>
</dbReference>
<name>A0ABP9ZQ07_9GAMM</name>
<evidence type="ECO:0000256" key="5">
    <source>
        <dbReference type="ARBA" id="ARBA00023002"/>
    </source>
</evidence>
<dbReference type="InterPro" id="IPR038299">
    <property type="entry name" value="DAO_C_sf"/>
</dbReference>
<sequence length="517" mass="57926">MLMFKPHPEERRTVRPAGEAPVYDLLVIGGGVNGAGIANDAAGRGLSVLLCEQHDLASHTSSASSKLVHGGLRYLEHYEFRLVREALGEREVLLQKAPHIIWPLRFVLPHRPHLRPRWMLRAGLFLYDHLGKRTTLPGSTGAPLNGQGPLNPQIDYAFEYSDCWADDARLVVLNAVQAASLGADIRTYTRCESARRKGDLWQIELLSDHGTAETVHARALVNAAGPWAARVMERVVDTRSPYGVRLVQGSHIVVPQLYHGRQAYILQNEDERIVFVLPYENDYSLIGTTDVDYQGDPAQVEPTEAEVDYLLQVVNAHFKRQLKHEDIRHRFSGVRPLISDASESDPSAVSRDYSLTLEGDTGQAPLLAVYGGKLTTFRTLAEAAVDKLKPWFPDAHPSWTASHALAGGDFESQAQLSAELKTEYPWLTEQQLERFVRCYGTLSQVFLRGMRSQQDMGEQFGAGLTEREIKYLREREWARDMQAILWRRTKLGLHLNAAQQARLADYLQALAGEILAV</sequence>
<proteinExistence type="inferred from homology"/>
<dbReference type="NCBIfam" id="NF008899">
    <property type="entry name" value="PRK12266.1"/>
    <property type="match status" value="1"/>
</dbReference>
<accession>A0ABP9ZQ07</accession>
<dbReference type="InterPro" id="IPR031656">
    <property type="entry name" value="DAO_C"/>
</dbReference>